<proteinExistence type="predicted"/>
<name>A0ABW3NRR6_9FLAO</name>
<organism evidence="1 2">
    <name type="scientific">Salegentibacter chungangensis</name>
    <dbReference type="NCBI Taxonomy" id="1335724"/>
    <lineage>
        <taxon>Bacteria</taxon>
        <taxon>Pseudomonadati</taxon>
        <taxon>Bacteroidota</taxon>
        <taxon>Flavobacteriia</taxon>
        <taxon>Flavobacteriales</taxon>
        <taxon>Flavobacteriaceae</taxon>
        <taxon>Salegentibacter</taxon>
    </lineage>
</organism>
<dbReference type="RefSeq" id="WP_380746071.1">
    <property type="nucleotide sequence ID" value="NZ_JBHTLI010000002.1"/>
</dbReference>
<dbReference type="Proteomes" id="UP001597131">
    <property type="component" value="Unassembled WGS sequence"/>
</dbReference>
<evidence type="ECO:0000313" key="2">
    <source>
        <dbReference type="Proteomes" id="UP001597131"/>
    </source>
</evidence>
<dbReference type="EMBL" id="JBHTLI010000002">
    <property type="protein sequence ID" value="MFD1096433.1"/>
    <property type="molecule type" value="Genomic_DNA"/>
</dbReference>
<reference evidence="2" key="1">
    <citation type="journal article" date="2019" name="Int. J. Syst. Evol. Microbiol.">
        <title>The Global Catalogue of Microorganisms (GCM) 10K type strain sequencing project: providing services to taxonomists for standard genome sequencing and annotation.</title>
        <authorList>
            <consortium name="The Broad Institute Genomics Platform"/>
            <consortium name="The Broad Institute Genome Sequencing Center for Infectious Disease"/>
            <person name="Wu L."/>
            <person name="Ma J."/>
        </authorList>
    </citation>
    <scope>NUCLEOTIDE SEQUENCE [LARGE SCALE GENOMIC DNA]</scope>
    <source>
        <strain evidence="2">CCUG 64793</strain>
    </source>
</reference>
<gene>
    <name evidence="1" type="ORF">ACFQ3Q_11775</name>
</gene>
<comment type="caution">
    <text evidence="1">The sequence shown here is derived from an EMBL/GenBank/DDBJ whole genome shotgun (WGS) entry which is preliminary data.</text>
</comment>
<keyword evidence="2" id="KW-1185">Reference proteome</keyword>
<sequence length="129" mass="14450">MGKRIPPKDATDLLKNWLKGPGNAIKGKGLKDAYETWFSIEELEKYIKYVKEHIPAEEKPGIRVYYGKYAQGGGPNPTKGLTTVFLAPTKEEEQTNDDGSTEMVNSNDYSLEAYNDGSTKWPPTNYNSI</sequence>
<accession>A0ABW3NRR6</accession>
<evidence type="ECO:0000313" key="1">
    <source>
        <dbReference type="EMBL" id="MFD1096433.1"/>
    </source>
</evidence>
<protein>
    <submittedName>
        <fullName evidence="1">Uncharacterized protein</fullName>
    </submittedName>
</protein>